<dbReference type="GO" id="GO:0046872">
    <property type="term" value="F:metal ion binding"/>
    <property type="evidence" value="ECO:0007669"/>
    <property type="project" value="UniProtKB-KW"/>
</dbReference>
<reference evidence="7 8" key="1">
    <citation type="submission" date="2019-02" db="EMBL/GenBank/DDBJ databases">
        <title>Bacterial novel species Mucilaginibacter sp. 17JY9-4 isolated from soil.</title>
        <authorList>
            <person name="Jung H.-Y."/>
        </authorList>
    </citation>
    <scope>NUCLEOTIDE SEQUENCE [LARGE SCALE GENOMIC DNA]</scope>
    <source>
        <strain evidence="7 8">17JY9-4</strain>
    </source>
</reference>
<dbReference type="InterPro" id="IPR051459">
    <property type="entry name" value="Cytochrome_c-type_DH"/>
</dbReference>
<organism evidence="7 8">
    <name type="scientific">Mucilaginibacter terrigena</name>
    <dbReference type="NCBI Taxonomy" id="2492395"/>
    <lineage>
        <taxon>Bacteria</taxon>
        <taxon>Pseudomonadati</taxon>
        <taxon>Bacteroidota</taxon>
        <taxon>Sphingobacteriia</taxon>
        <taxon>Sphingobacteriales</taxon>
        <taxon>Sphingobacteriaceae</taxon>
        <taxon>Mucilaginibacter</taxon>
    </lineage>
</organism>
<dbReference type="Proteomes" id="UP000293331">
    <property type="component" value="Unassembled WGS sequence"/>
</dbReference>
<dbReference type="EMBL" id="SEWG01000001">
    <property type="protein sequence ID" value="RYU92221.1"/>
    <property type="molecule type" value="Genomic_DNA"/>
</dbReference>
<dbReference type="PROSITE" id="PS51257">
    <property type="entry name" value="PROKAR_LIPOPROTEIN"/>
    <property type="match status" value="1"/>
</dbReference>
<evidence type="ECO:0000313" key="7">
    <source>
        <dbReference type="EMBL" id="RYU92221.1"/>
    </source>
</evidence>
<dbReference type="GO" id="GO:0020037">
    <property type="term" value="F:heme binding"/>
    <property type="evidence" value="ECO:0007669"/>
    <property type="project" value="InterPro"/>
</dbReference>
<dbReference type="InterPro" id="IPR009056">
    <property type="entry name" value="Cyt_c-like_dom"/>
</dbReference>
<keyword evidence="8" id="KW-1185">Reference proteome</keyword>
<keyword evidence="3 4" id="KW-0408">Iron</keyword>
<evidence type="ECO:0000313" key="8">
    <source>
        <dbReference type="Proteomes" id="UP000293331"/>
    </source>
</evidence>
<dbReference type="PANTHER" id="PTHR35008:SF4">
    <property type="entry name" value="BLL4482 PROTEIN"/>
    <property type="match status" value="1"/>
</dbReference>
<dbReference type="RefSeq" id="WP_129874949.1">
    <property type="nucleotide sequence ID" value="NZ_SEWG01000001.1"/>
</dbReference>
<feature type="domain" description="Cytochrome c" evidence="6">
    <location>
        <begin position="30"/>
        <end position="120"/>
    </location>
</feature>
<proteinExistence type="predicted"/>
<dbReference type="Gene3D" id="1.10.760.10">
    <property type="entry name" value="Cytochrome c-like domain"/>
    <property type="match status" value="1"/>
</dbReference>
<evidence type="ECO:0000256" key="1">
    <source>
        <dbReference type="ARBA" id="ARBA00022617"/>
    </source>
</evidence>
<dbReference type="PANTHER" id="PTHR35008">
    <property type="entry name" value="BLL4482 PROTEIN-RELATED"/>
    <property type="match status" value="1"/>
</dbReference>
<dbReference type="Pfam" id="PF13442">
    <property type="entry name" value="Cytochrome_CBB3"/>
    <property type="match status" value="1"/>
</dbReference>
<evidence type="ECO:0000256" key="3">
    <source>
        <dbReference type="ARBA" id="ARBA00023004"/>
    </source>
</evidence>
<keyword evidence="1 4" id="KW-0349">Heme</keyword>
<dbReference type="SUPFAM" id="SSF46626">
    <property type="entry name" value="Cytochrome c"/>
    <property type="match status" value="1"/>
</dbReference>
<keyword evidence="5" id="KW-0732">Signal</keyword>
<evidence type="ECO:0000256" key="5">
    <source>
        <dbReference type="SAM" id="SignalP"/>
    </source>
</evidence>
<evidence type="ECO:0000256" key="4">
    <source>
        <dbReference type="PROSITE-ProRule" id="PRU00433"/>
    </source>
</evidence>
<comment type="caution">
    <text evidence="7">The sequence shown here is derived from an EMBL/GenBank/DDBJ whole genome shotgun (WGS) entry which is preliminary data.</text>
</comment>
<protein>
    <submittedName>
        <fullName evidence="7">Cytochrome c</fullName>
    </submittedName>
</protein>
<dbReference type="GO" id="GO:0009055">
    <property type="term" value="F:electron transfer activity"/>
    <property type="evidence" value="ECO:0007669"/>
    <property type="project" value="InterPro"/>
</dbReference>
<sequence>MKLKVIAFIAVLLCAIVISCQSEAEQDFKRYYTGGAVIYKEKCQNCHGANGEGLSALIPPLTDTAYLKKNKARLACFIKYGIKETIITINGKAYEGSMPANVDLTSIEIAKLLTYMGNSFGNKMGTIAFEEADADLAKCK</sequence>
<dbReference type="AlphaFoldDB" id="A0A4Q5LRS1"/>
<dbReference type="PROSITE" id="PS51007">
    <property type="entry name" value="CYTC"/>
    <property type="match status" value="1"/>
</dbReference>
<accession>A0A4Q5LRS1</accession>
<dbReference type="InterPro" id="IPR036909">
    <property type="entry name" value="Cyt_c-like_dom_sf"/>
</dbReference>
<keyword evidence="2 4" id="KW-0479">Metal-binding</keyword>
<name>A0A4Q5LRS1_9SPHI</name>
<evidence type="ECO:0000256" key="2">
    <source>
        <dbReference type="ARBA" id="ARBA00022723"/>
    </source>
</evidence>
<evidence type="ECO:0000259" key="6">
    <source>
        <dbReference type="PROSITE" id="PS51007"/>
    </source>
</evidence>
<feature type="signal peptide" evidence="5">
    <location>
        <begin position="1"/>
        <end position="24"/>
    </location>
</feature>
<feature type="chain" id="PRO_5020224185" evidence="5">
    <location>
        <begin position="25"/>
        <end position="140"/>
    </location>
</feature>
<gene>
    <name evidence="7" type="ORF">EWM62_01955</name>
</gene>
<dbReference type="OrthoDB" id="9811395at2"/>